<dbReference type="InterPro" id="IPR006073">
    <property type="entry name" value="GTP-bd"/>
</dbReference>
<reference evidence="2 3" key="1">
    <citation type="submission" date="2020-05" db="EMBL/GenBank/DDBJ databases">
        <title>Aquincola sp. isolate from soil.</title>
        <authorList>
            <person name="Han J."/>
            <person name="Kim D.-U."/>
        </authorList>
    </citation>
    <scope>NUCLEOTIDE SEQUENCE [LARGE SCALE GENOMIC DNA]</scope>
    <source>
        <strain evidence="2 3">S2</strain>
    </source>
</reference>
<comment type="caution">
    <text evidence="2">The sequence shown here is derived from an EMBL/GenBank/DDBJ whole genome shotgun (WGS) entry which is preliminary data.</text>
</comment>
<protein>
    <submittedName>
        <fullName evidence="2">GTPase domain-containing protein</fullName>
    </submittedName>
</protein>
<dbReference type="InterPro" id="IPR027417">
    <property type="entry name" value="P-loop_NTPase"/>
</dbReference>
<name>A0ABX2EQ64_9BURK</name>
<dbReference type="RefSeq" id="WP_173130373.1">
    <property type="nucleotide sequence ID" value="NZ_JABRWJ010000009.1"/>
</dbReference>
<dbReference type="SUPFAM" id="SSF52540">
    <property type="entry name" value="P-loop containing nucleoside triphosphate hydrolases"/>
    <property type="match status" value="1"/>
</dbReference>
<evidence type="ECO:0000259" key="1">
    <source>
        <dbReference type="Pfam" id="PF01926"/>
    </source>
</evidence>
<dbReference type="Pfam" id="PF11981">
    <property type="entry name" value="DUF3482"/>
    <property type="match status" value="1"/>
</dbReference>
<evidence type="ECO:0000313" key="2">
    <source>
        <dbReference type="EMBL" id="NRF70709.1"/>
    </source>
</evidence>
<dbReference type="Proteomes" id="UP000737171">
    <property type="component" value="Unassembled WGS sequence"/>
</dbReference>
<sequence>MTPTTALRLSLVSHTNVGKTTLARTLLGRDIGEVRDAPHVTEFAEMNVLLETAAGDQLQLWDTPGFGDSVRLLRRLQQRATPLGWFLAEVWDRWRDRPFWSSQQALRHVHDASDIVLYLVNAAESVATAGYVKPELELLSWLDKPVIVLLNQMGAPRAAADERADVERWRVWVAAFAQVRDVLPLDAFARCWVQEGALLEAIGRALGGDARLQRLHAEWARQRLARFDAAMHELATSLGRIAAARAPLDDGDRGLERFIPGRRRAASAAERRLAEALDAEVRASTARLLTLHAIDGRATGAILKRVASQVQLRKPVGEPAATLVGGVVGGALSGLAADLMAGGLTLGGGMLAGGILGALGAAGAARAINVVRGTGSGFAAWSDSALAPIVQATLLRYLAVAHFGRGRGEWVDGEAPAHWTALVDELLAAREPALAALWAGRATTLDNAGEAERLGTQLQPLLAGLTQALLERLYPGSWPAAS</sequence>
<proteinExistence type="predicted"/>
<keyword evidence="3" id="KW-1185">Reference proteome</keyword>
<accession>A0ABX2EQ64</accession>
<evidence type="ECO:0000313" key="3">
    <source>
        <dbReference type="Proteomes" id="UP000737171"/>
    </source>
</evidence>
<gene>
    <name evidence="2" type="ORF">HLB44_27255</name>
</gene>
<dbReference type="Pfam" id="PF01926">
    <property type="entry name" value="MMR_HSR1"/>
    <property type="match status" value="1"/>
</dbReference>
<dbReference type="CDD" id="cd00882">
    <property type="entry name" value="Ras_like_GTPase"/>
    <property type="match status" value="1"/>
</dbReference>
<feature type="domain" description="G" evidence="1">
    <location>
        <begin position="11"/>
        <end position="152"/>
    </location>
</feature>
<organism evidence="2 3">
    <name type="scientific">Pseudaquabacterium terrae</name>
    <dbReference type="NCBI Taxonomy" id="2732868"/>
    <lineage>
        <taxon>Bacteria</taxon>
        <taxon>Pseudomonadati</taxon>
        <taxon>Pseudomonadota</taxon>
        <taxon>Betaproteobacteria</taxon>
        <taxon>Burkholderiales</taxon>
        <taxon>Sphaerotilaceae</taxon>
        <taxon>Pseudaquabacterium</taxon>
    </lineage>
</organism>
<dbReference type="Gene3D" id="3.40.50.300">
    <property type="entry name" value="P-loop containing nucleotide triphosphate hydrolases"/>
    <property type="match status" value="1"/>
</dbReference>
<dbReference type="EMBL" id="JABRWJ010000009">
    <property type="protein sequence ID" value="NRF70709.1"/>
    <property type="molecule type" value="Genomic_DNA"/>
</dbReference>
<dbReference type="InterPro" id="IPR021871">
    <property type="entry name" value="DUF3482"/>
</dbReference>